<organism evidence="1 2">
    <name type="scientific">Acinetobacter gandensis</name>
    <dbReference type="NCBI Taxonomy" id="1443941"/>
    <lineage>
        <taxon>Bacteria</taxon>
        <taxon>Pseudomonadati</taxon>
        <taxon>Pseudomonadota</taxon>
        <taxon>Gammaproteobacteria</taxon>
        <taxon>Moraxellales</taxon>
        <taxon>Moraxellaceae</taxon>
        <taxon>Acinetobacter</taxon>
    </lineage>
</organism>
<comment type="caution">
    <text evidence="1">The sequence shown here is derived from an EMBL/GenBank/DDBJ whole genome shotgun (WGS) entry which is preliminary data.</text>
</comment>
<dbReference type="EMBL" id="LZDS01000004">
    <property type="protein sequence ID" value="OBX29709.1"/>
    <property type="molecule type" value="Genomic_DNA"/>
</dbReference>
<dbReference type="OrthoDB" id="6704475at2"/>
<evidence type="ECO:0008006" key="3">
    <source>
        <dbReference type="Google" id="ProtNLM"/>
    </source>
</evidence>
<reference evidence="2" key="1">
    <citation type="submission" date="2016-06" db="EMBL/GenBank/DDBJ databases">
        <authorList>
            <person name="Radolfova-Krizova L."/>
            <person name="Nemec A."/>
        </authorList>
    </citation>
    <scope>NUCLEOTIDE SEQUENCE [LARGE SCALE GENOMIC DNA]</scope>
    <source>
        <strain evidence="2">ANC 4275</strain>
    </source>
</reference>
<protein>
    <recommendedName>
        <fullName evidence="3">Lipoprotein</fullName>
    </recommendedName>
</protein>
<dbReference type="RefSeq" id="WP_067762425.1">
    <property type="nucleotide sequence ID" value="NZ_CP183909.1"/>
</dbReference>
<sequence>MNKFILLAGVTLLSGCMFGTSSEIKKAEKLLSQFQCNNIESAHMTHSSITSFHEQKLASSKQKVVSYIDQYKDGDKLFSIPLTDVVDQQYIIYKSACQNLGGIHPEVEE</sequence>
<proteinExistence type="predicted"/>
<dbReference type="Proteomes" id="UP000185753">
    <property type="component" value="Unassembled WGS sequence"/>
</dbReference>
<dbReference type="AlphaFoldDB" id="A0A1A7RDV9"/>
<evidence type="ECO:0000313" key="2">
    <source>
        <dbReference type="Proteomes" id="UP000185753"/>
    </source>
</evidence>
<dbReference type="PROSITE" id="PS51257">
    <property type="entry name" value="PROKAR_LIPOPROTEIN"/>
    <property type="match status" value="1"/>
</dbReference>
<keyword evidence="2" id="KW-1185">Reference proteome</keyword>
<name>A0A1A7RDV9_9GAMM</name>
<accession>A0A1A7RDV9</accession>
<evidence type="ECO:0000313" key="1">
    <source>
        <dbReference type="EMBL" id="OBX29709.1"/>
    </source>
</evidence>
<gene>
    <name evidence="1" type="ORF">A9J31_12555</name>
</gene>